<dbReference type="EMBL" id="JAZAQF010000078">
    <property type="protein sequence ID" value="MFG3818669.1"/>
    <property type="molecule type" value="Genomic_DNA"/>
</dbReference>
<keyword evidence="1" id="KW-0645">Protease</keyword>
<evidence type="ECO:0000313" key="5">
    <source>
        <dbReference type="Proteomes" id="UP001604335"/>
    </source>
</evidence>
<proteinExistence type="predicted"/>
<dbReference type="PANTHER" id="PTHR43343">
    <property type="entry name" value="PEPTIDASE S12"/>
    <property type="match status" value="1"/>
</dbReference>
<dbReference type="InterPro" id="IPR051201">
    <property type="entry name" value="Chloro_Bact_Ser_Proteases"/>
</dbReference>
<evidence type="ECO:0000256" key="2">
    <source>
        <dbReference type="ARBA" id="ARBA00022801"/>
    </source>
</evidence>
<keyword evidence="2" id="KW-0378">Hydrolase</keyword>
<feature type="domain" description="Peptidase C-terminal archaeal/bacterial" evidence="3">
    <location>
        <begin position="313"/>
        <end position="377"/>
    </location>
</feature>
<dbReference type="SUPFAM" id="SSF50494">
    <property type="entry name" value="Trypsin-like serine proteases"/>
    <property type="match status" value="1"/>
</dbReference>
<dbReference type="Gene3D" id="2.60.120.380">
    <property type="match status" value="2"/>
</dbReference>
<keyword evidence="5" id="KW-1185">Reference proteome</keyword>
<gene>
    <name evidence="4" type="ORF">VPK24_13550</name>
</gene>
<dbReference type="PRINTS" id="PR00834">
    <property type="entry name" value="PROTEASES2C"/>
</dbReference>
<dbReference type="Pfam" id="PF04151">
    <property type="entry name" value="PPC"/>
    <property type="match status" value="2"/>
</dbReference>
<protein>
    <submittedName>
        <fullName evidence="4">Trypsin-like peptidase domain-containing protein</fullName>
    </submittedName>
</protein>
<comment type="caution">
    <text evidence="4">The sequence shown here is derived from an EMBL/GenBank/DDBJ whole genome shotgun (WGS) entry which is preliminary data.</text>
</comment>
<feature type="domain" description="Peptidase C-terminal archaeal/bacterial" evidence="3">
    <location>
        <begin position="434"/>
        <end position="497"/>
    </location>
</feature>
<dbReference type="InterPro" id="IPR009003">
    <property type="entry name" value="Peptidase_S1_PA"/>
</dbReference>
<name>A0ABW7CBZ3_9CYAN</name>
<dbReference type="InterPro" id="IPR007280">
    <property type="entry name" value="Peptidase_C_arc/bac"/>
</dbReference>
<accession>A0ABW7CBZ3</accession>
<organism evidence="4 5">
    <name type="scientific">Limnothrix redekei LRLZ20PSL1</name>
    <dbReference type="NCBI Taxonomy" id="3112953"/>
    <lineage>
        <taxon>Bacteria</taxon>
        <taxon>Bacillati</taxon>
        <taxon>Cyanobacteriota</taxon>
        <taxon>Cyanophyceae</taxon>
        <taxon>Pseudanabaenales</taxon>
        <taxon>Pseudanabaenaceae</taxon>
        <taxon>Limnothrix</taxon>
    </lineage>
</organism>
<evidence type="ECO:0000256" key="1">
    <source>
        <dbReference type="ARBA" id="ARBA00022670"/>
    </source>
</evidence>
<dbReference type="RefSeq" id="WP_393014145.1">
    <property type="nucleotide sequence ID" value="NZ_JAZAQF010000078.1"/>
</dbReference>
<evidence type="ECO:0000313" key="4">
    <source>
        <dbReference type="EMBL" id="MFG3818669.1"/>
    </source>
</evidence>
<sequence length="516" mass="54310">MTIVAEGFGAMSINQRSQPMPPYRLPHALWGLGGMILLSIGSIGWAASPGAARQMPPDARRLGPANESIEPLRPVVPGHRAQGNSDEEVNVRVYRTASPAVVSIETSSSTGSGSIVSTDGLILTNAHVVDDAASPVTVVLADGQKFEADILGFAEGSLDLAMLKLRGASGLPVVPIAPPGSVEVGQRAFAIGNPFGKFQNTFTVGIVSRLDNLEGLIQTDAAINPGNSGGPLLNSKGQLIGVNTSIYVDRDGGGNIGIGFAISTDRVLDFLAKARSGDLRPSIPVTTLALNNQPLVGELAEGDRVLSQDQTLYDIYTFTGEAGNQVTIDLASGDFDAYLIVLNPDGEELAQDDDSGGQTNARITATLPSSGLYTVFVNTAATNQQGRYTLRARSGGPAATNPGIQPGSLILQDSGSLTASSPRLQSDNSPYQEYRFNGRAGQRIEILLESNDFDPYLMVADPQDEKLADADDISDTNTNAALVVQLPSTGTYRIIVNAYDPQGRGRYQLTVREVSN</sequence>
<evidence type="ECO:0000259" key="3">
    <source>
        <dbReference type="Pfam" id="PF04151"/>
    </source>
</evidence>
<dbReference type="Proteomes" id="UP001604335">
    <property type="component" value="Unassembled WGS sequence"/>
</dbReference>
<dbReference type="Pfam" id="PF13365">
    <property type="entry name" value="Trypsin_2"/>
    <property type="match status" value="1"/>
</dbReference>
<dbReference type="InterPro" id="IPR001940">
    <property type="entry name" value="Peptidase_S1C"/>
</dbReference>
<dbReference type="Gene3D" id="2.40.10.120">
    <property type="match status" value="1"/>
</dbReference>
<reference evidence="5" key="1">
    <citation type="journal article" date="2024" name="Algal Res.">
        <title>Biochemical, toxicological and genomic investigation of a high-biomass producing Limnothrix strain isolated from Italian shallow drinking water reservoir.</title>
        <authorList>
            <person name="Simonazzi M."/>
            <person name="Shishido T.K."/>
            <person name="Delbaje E."/>
            <person name="Wahlsten M."/>
            <person name="Fewer D.P."/>
            <person name="Sivonen K."/>
            <person name="Pezzolesi L."/>
            <person name="Pistocchi R."/>
        </authorList>
    </citation>
    <scope>NUCLEOTIDE SEQUENCE [LARGE SCALE GENOMIC DNA]</scope>
    <source>
        <strain evidence="5">LRLZ20PSL1</strain>
    </source>
</reference>
<dbReference type="PANTHER" id="PTHR43343:SF3">
    <property type="entry name" value="PROTEASE DO-LIKE 8, CHLOROPLASTIC"/>
    <property type="match status" value="1"/>
</dbReference>